<proteinExistence type="predicted"/>
<feature type="domain" description="Beta-ketoacyl-[acyl-carrier-protein] synthase III C-terminal" evidence="3">
    <location>
        <begin position="256"/>
        <end position="337"/>
    </location>
</feature>
<evidence type="ECO:0000313" key="6">
    <source>
        <dbReference type="Proteomes" id="UP000295411"/>
    </source>
</evidence>
<evidence type="ECO:0000313" key="5">
    <source>
        <dbReference type="EMBL" id="TDK27753.1"/>
    </source>
</evidence>
<keyword evidence="1" id="KW-0808">Transferase</keyword>
<protein>
    <submittedName>
        <fullName evidence="5">3-oxoacyl-ACP synthase III</fullName>
    </submittedName>
</protein>
<evidence type="ECO:0000259" key="3">
    <source>
        <dbReference type="Pfam" id="PF08541"/>
    </source>
</evidence>
<dbReference type="RefSeq" id="WP_133402179.1">
    <property type="nucleotide sequence ID" value="NZ_SMTK01000001.1"/>
</dbReference>
<dbReference type="EMBL" id="SMTK01000001">
    <property type="protein sequence ID" value="TDK27753.1"/>
    <property type="molecule type" value="Genomic_DNA"/>
</dbReference>
<dbReference type="Proteomes" id="UP000295411">
    <property type="component" value="Unassembled WGS sequence"/>
</dbReference>
<dbReference type="GO" id="GO:0006633">
    <property type="term" value="P:fatty acid biosynthetic process"/>
    <property type="evidence" value="ECO:0007669"/>
    <property type="project" value="InterPro"/>
</dbReference>
<dbReference type="NCBIfam" id="NF006720">
    <property type="entry name" value="PRK09258.1"/>
    <property type="match status" value="1"/>
</dbReference>
<dbReference type="InterPro" id="IPR013751">
    <property type="entry name" value="ACP_syn_III_N"/>
</dbReference>
<dbReference type="InterPro" id="IPR016039">
    <property type="entry name" value="Thiolase-like"/>
</dbReference>
<evidence type="ECO:0000259" key="4">
    <source>
        <dbReference type="Pfam" id="PF08545"/>
    </source>
</evidence>
<dbReference type="PANTHER" id="PTHR34069">
    <property type="entry name" value="3-OXOACYL-[ACYL-CARRIER-PROTEIN] SYNTHASE 3"/>
    <property type="match status" value="1"/>
</dbReference>
<keyword evidence="2" id="KW-0012">Acyltransferase</keyword>
<dbReference type="Pfam" id="PF08545">
    <property type="entry name" value="ACP_syn_III"/>
    <property type="match status" value="1"/>
</dbReference>
<dbReference type="GO" id="GO:0044550">
    <property type="term" value="P:secondary metabolite biosynthetic process"/>
    <property type="evidence" value="ECO:0007669"/>
    <property type="project" value="TreeGrafter"/>
</dbReference>
<dbReference type="PANTHER" id="PTHR34069:SF3">
    <property type="entry name" value="ACYL-COA:ACYL-COA ALKYLTRANSFERASE"/>
    <property type="match status" value="1"/>
</dbReference>
<reference evidence="5 6" key="1">
    <citation type="submission" date="2019-03" db="EMBL/GenBank/DDBJ databases">
        <title>Arthrobacter sp. nov., an bacterium isolated from biocrust in Mu Us Desert.</title>
        <authorList>
            <person name="Lixiong L."/>
        </authorList>
    </citation>
    <scope>NUCLEOTIDE SEQUENCE [LARGE SCALE GENOMIC DNA]</scope>
    <source>
        <strain evidence="5 6">SLN-3</strain>
    </source>
</reference>
<name>A0A4R5U2H0_9MICC</name>
<feature type="domain" description="Beta-ketoacyl-[acyl-carrier-protein] synthase III N-terminal" evidence="4">
    <location>
        <begin position="123"/>
        <end position="201"/>
    </location>
</feature>
<organism evidence="5 6">
    <name type="scientific">Arthrobacter crusticola</name>
    <dbReference type="NCBI Taxonomy" id="2547960"/>
    <lineage>
        <taxon>Bacteria</taxon>
        <taxon>Bacillati</taxon>
        <taxon>Actinomycetota</taxon>
        <taxon>Actinomycetes</taxon>
        <taxon>Micrococcales</taxon>
        <taxon>Micrococcaceae</taxon>
        <taxon>Arthrobacter</taxon>
    </lineage>
</organism>
<dbReference type="InterPro" id="IPR013747">
    <property type="entry name" value="ACP_syn_III_C"/>
</dbReference>
<dbReference type="Gene3D" id="3.40.47.10">
    <property type="match status" value="2"/>
</dbReference>
<dbReference type="GO" id="GO:0004315">
    <property type="term" value="F:3-oxoacyl-[acyl-carrier-protein] synthase activity"/>
    <property type="evidence" value="ECO:0007669"/>
    <property type="project" value="InterPro"/>
</dbReference>
<evidence type="ECO:0000256" key="1">
    <source>
        <dbReference type="ARBA" id="ARBA00022679"/>
    </source>
</evidence>
<dbReference type="SUPFAM" id="SSF53901">
    <property type="entry name" value="Thiolase-like"/>
    <property type="match status" value="1"/>
</dbReference>
<dbReference type="Pfam" id="PF08541">
    <property type="entry name" value="ACP_syn_III_C"/>
    <property type="match status" value="1"/>
</dbReference>
<evidence type="ECO:0000256" key="2">
    <source>
        <dbReference type="ARBA" id="ARBA00023315"/>
    </source>
</evidence>
<sequence>MTGNATFRHENTALLAVTSVEAPVVVSSAEFDERLAPSLKRLRLSKRLLERVAGVTERRWWSPGTAFDDAAIEAGAKAMAEAGIEPGQVGLLINTSVTRRNLEPSVAVKIHHSLGLPSSAMNFDLANACLGFVNGMTLAANMIDSGQIKYALIVAGEDAQGTQEATFNRLNRPTSTREDFLSEFATLTLGSGAAAAVIGPADLHPGSHRILGGVSRAGTQHHELCVGGVDGMYTDTKGLLDGGLELVVDAWHEAQTDGWKWDSMDRYVTHQVSNSYTNAIIKAVNLVRERVPITFPRWGNVGPASLPMTLAQESQSLNAGDRVLCLGVGSGLNTSMMEIAW</sequence>
<comment type="caution">
    <text evidence="5">The sequence shown here is derived from an EMBL/GenBank/DDBJ whole genome shotgun (WGS) entry which is preliminary data.</text>
</comment>
<accession>A0A4R5U2H0</accession>
<dbReference type="AlphaFoldDB" id="A0A4R5U2H0"/>
<dbReference type="OrthoDB" id="9788274at2"/>
<dbReference type="CDD" id="cd00830">
    <property type="entry name" value="KAS_III"/>
    <property type="match status" value="1"/>
</dbReference>
<keyword evidence="6" id="KW-1185">Reference proteome</keyword>
<gene>
    <name evidence="5" type="ORF">E2F48_01065</name>
</gene>